<dbReference type="InterPro" id="IPR027417">
    <property type="entry name" value="P-loop_NTPase"/>
</dbReference>
<dbReference type="InterPro" id="IPR038727">
    <property type="entry name" value="NadR/Ttd14_AAA_dom"/>
</dbReference>
<organism evidence="2 3">
    <name type="scientific">Friedmanniomyces endolithicus</name>
    <dbReference type="NCBI Taxonomy" id="329885"/>
    <lineage>
        <taxon>Eukaryota</taxon>
        <taxon>Fungi</taxon>
        <taxon>Dikarya</taxon>
        <taxon>Ascomycota</taxon>
        <taxon>Pezizomycotina</taxon>
        <taxon>Dothideomycetes</taxon>
        <taxon>Dothideomycetidae</taxon>
        <taxon>Mycosphaerellales</taxon>
        <taxon>Teratosphaeriaceae</taxon>
        <taxon>Friedmanniomyces</taxon>
    </lineage>
</organism>
<evidence type="ECO:0000313" key="2">
    <source>
        <dbReference type="EMBL" id="TKA26536.1"/>
    </source>
</evidence>
<evidence type="ECO:0000313" key="3">
    <source>
        <dbReference type="Proteomes" id="UP000310066"/>
    </source>
</evidence>
<dbReference type="OrthoDB" id="6118920at2759"/>
<reference evidence="2 3" key="1">
    <citation type="submission" date="2017-03" db="EMBL/GenBank/DDBJ databases">
        <title>Genomes of endolithic fungi from Antarctica.</title>
        <authorList>
            <person name="Coleine C."/>
            <person name="Masonjones S."/>
            <person name="Stajich J.E."/>
        </authorList>
    </citation>
    <scope>NUCLEOTIDE SEQUENCE [LARGE SCALE GENOMIC DNA]</scope>
    <source>
        <strain evidence="2 3">CCFEE 5311</strain>
    </source>
</reference>
<feature type="domain" description="NadR/Ttd14 AAA" evidence="1">
    <location>
        <begin position="5"/>
        <end position="176"/>
    </location>
</feature>
<dbReference type="Pfam" id="PF13521">
    <property type="entry name" value="AAA_28"/>
    <property type="match status" value="1"/>
</dbReference>
<gene>
    <name evidence="2" type="ORF">B0A54_17522</name>
</gene>
<dbReference type="SUPFAM" id="SSF52540">
    <property type="entry name" value="P-loop containing nucleoside triphosphate hydrolases"/>
    <property type="match status" value="1"/>
</dbReference>
<evidence type="ECO:0000259" key="1">
    <source>
        <dbReference type="Pfam" id="PF13521"/>
    </source>
</evidence>
<dbReference type="Gene3D" id="3.40.50.300">
    <property type="entry name" value="P-loop containing nucleotide triphosphate hydrolases"/>
    <property type="match status" value="1"/>
</dbReference>
<accession>A0A4U0TX19</accession>
<dbReference type="Proteomes" id="UP000310066">
    <property type="component" value="Unassembled WGS sequence"/>
</dbReference>
<name>A0A4U0TX19_9PEZI</name>
<protein>
    <recommendedName>
        <fullName evidence="1">NadR/Ttd14 AAA domain-containing protein</fullName>
    </recommendedName>
</protein>
<proteinExistence type="predicted"/>
<dbReference type="AlphaFoldDB" id="A0A4U0TX19"/>
<sequence>MPRNIFIVGPQCAGKTTLIQALEQLFPLPGVADEPVMVINEVVRDVMSANGFSSHDIGSDKWDQLQALTLEAQCHAEEALNGRWFVSDRSGIDPIIYAQLGRQSKQKLLDTKHWKASRQRMQDGLVIMCEAGNLSWLSSDAVRLNYTDSVEWEALNKHFIKLLEQEHIRFVVLQKDVVCMKERLDFVVAKLIAYERL</sequence>
<comment type="caution">
    <text evidence="2">The sequence shown here is derived from an EMBL/GenBank/DDBJ whole genome shotgun (WGS) entry which is preliminary data.</text>
</comment>
<dbReference type="EMBL" id="NAJP01000138">
    <property type="protein sequence ID" value="TKA26536.1"/>
    <property type="molecule type" value="Genomic_DNA"/>
</dbReference>